<proteinExistence type="predicted"/>
<dbReference type="Proteomes" id="UP000429838">
    <property type="component" value="Unassembled WGS sequence"/>
</dbReference>
<sequence>RKRLDRYFEREYNNVRVFGNDDVASVVLRHRLIIFRIAMTLTGIRKGETKSTAEEIEILDDDFDIAFHIGTRCLSHSLLVSTSLKHSDTNQRHKLPDAQVDLFDVMPDEFKTSDIIDEAGVRGISRSSVFRMLKKAQEYGLVLLVSIGYYRKTEKGKNVKK</sequence>
<name>A0A642LA97_BACFG</name>
<evidence type="ECO:0000313" key="1">
    <source>
        <dbReference type="EMBL" id="KAA5201438.1"/>
    </source>
</evidence>
<dbReference type="EMBL" id="VWAQ01000080">
    <property type="protein sequence ID" value="KAA5201438.1"/>
    <property type="molecule type" value="Genomic_DNA"/>
</dbReference>
<protein>
    <submittedName>
        <fullName evidence="1">DUF3987 domain-containing protein</fullName>
    </submittedName>
</protein>
<feature type="non-terminal residue" evidence="1">
    <location>
        <position position="1"/>
    </location>
</feature>
<evidence type="ECO:0000313" key="2">
    <source>
        <dbReference type="Proteomes" id="UP000429838"/>
    </source>
</evidence>
<organism evidence="1 2">
    <name type="scientific">Bacteroides fragilis</name>
    <dbReference type="NCBI Taxonomy" id="817"/>
    <lineage>
        <taxon>Bacteria</taxon>
        <taxon>Pseudomonadati</taxon>
        <taxon>Bacteroidota</taxon>
        <taxon>Bacteroidia</taxon>
        <taxon>Bacteroidales</taxon>
        <taxon>Bacteroidaceae</taxon>
        <taxon>Bacteroides</taxon>
    </lineage>
</organism>
<comment type="caution">
    <text evidence="1">The sequence shown here is derived from an EMBL/GenBank/DDBJ whole genome shotgun (WGS) entry which is preliminary data.</text>
</comment>
<dbReference type="AlphaFoldDB" id="A0A642LA97"/>
<gene>
    <name evidence="1" type="ORF">F2Z25_24015</name>
</gene>
<reference evidence="1 2" key="1">
    <citation type="journal article" date="2019" name="Nat. Med.">
        <title>A library of human gut bacterial isolates paired with longitudinal multiomics data enables mechanistic microbiome research.</title>
        <authorList>
            <person name="Poyet M."/>
            <person name="Groussin M."/>
            <person name="Gibbons S.M."/>
            <person name="Avila-Pacheco J."/>
            <person name="Jiang X."/>
            <person name="Kearney S.M."/>
            <person name="Perrotta A.R."/>
            <person name="Berdy B."/>
            <person name="Zhao S."/>
            <person name="Lieberman T.D."/>
            <person name="Swanson P.K."/>
            <person name="Smith M."/>
            <person name="Roesemann S."/>
            <person name="Alexander J.E."/>
            <person name="Rich S.A."/>
            <person name="Livny J."/>
            <person name="Vlamakis H."/>
            <person name="Clish C."/>
            <person name="Bullock K."/>
            <person name="Deik A."/>
            <person name="Scott J."/>
            <person name="Pierce K.A."/>
            <person name="Xavier R.J."/>
            <person name="Alm E.J."/>
        </authorList>
    </citation>
    <scope>NUCLEOTIDE SEQUENCE [LARGE SCALE GENOMIC DNA]</scope>
    <source>
        <strain evidence="1 2">BIOML-A1</strain>
    </source>
</reference>
<accession>A0A642LA97</accession>